<feature type="signal peptide" evidence="2">
    <location>
        <begin position="1"/>
        <end position="18"/>
    </location>
</feature>
<keyword evidence="2" id="KW-0732">Signal</keyword>
<dbReference type="Proteomes" id="UP001596111">
    <property type="component" value="Unassembled WGS sequence"/>
</dbReference>
<accession>A0ABW0SRG6</accession>
<dbReference type="PROSITE" id="PS51257">
    <property type="entry name" value="PROKAR_LIPOPROTEIN"/>
    <property type="match status" value="1"/>
</dbReference>
<evidence type="ECO:0000256" key="1">
    <source>
        <dbReference type="SAM" id="MobiDB-lite"/>
    </source>
</evidence>
<feature type="chain" id="PRO_5045692643" evidence="2">
    <location>
        <begin position="19"/>
        <end position="596"/>
    </location>
</feature>
<comment type="caution">
    <text evidence="3">The sequence shown here is derived from an EMBL/GenBank/DDBJ whole genome shotgun (WGS) entry which is preliminary data.</text>
</comment>
<evidence type="ECO:0000313" key="4">
    <source>
        <dbReference type="Proteomes" id="UP001596111"/>
    </source>
</evidence>
<evidence type="ECO:0000256" key="2">
    <source>
        <dbReference type="SAM" id="SignalP"/>
    </source>
</evidence>
<keyword evidence="4" id="KW-1185">Reference proteome</keyword>
<dbReference type="EMBL" id="JBHSNG010000001">
    <property type="protein sequence ID" value="MFC5579556.1"/>
    <property type="molecule type" value="Genomic_DNA"/>
</dbReference>
<gene>
    <name evidence="3" type="ORF">ACFPPB_00295</name>
</gene>
<organism evidence="3 4">
    <name type="scientific">Rhodanobacter terrae</name>
    <dbReference type="NCBI Taxonomy" id="418647"/>
    <lineage>
        <taxon>Bacteria</taxon>
        <taxon>Pseudomonadati</taxon>
        <taxon>Pseudomonadota</taxon>
        <taxon>Gammaproteobacteria</taxon>
        <taxon>Lysobacterales</taxon>
        <taxon>Rhodanobacteraceae</taxon>
        <taxon>Rhodanobacter</taxon>
    </lineage>
</organism>
<evidence type="ECO:0000313" key="3">
    <source>
        <dbReference type="EMBL" id="MFC5579556.1"/>
    </source>
</evidence>
<feature type="compositionally biased region" description="Polar residues" evidence="1">
    <location>
        <begin position="538"/>
        <end position="551"/>
    </location>
</feature>
<proteinExistence type="predicted"/>
<protein>
    <submittedName>
        <fullName evidence="3">Uncharacterized protein</fullName>
    </submittedName>
</protein>
<name>A0ABW0SRG6_9GAMM</name>
<reference evidence="4" key="1">
    <citation type="journal article" date="2019" name="Int. J. Syst. Evol. Microbiol.">
        <title>The Global Catalogue of Microorganisms (GCM) 10K type strain sequencing project: providing services to taxonomists for standard genome sequencing and annotation.</title>
        <authorList>
            <consortium name="The Broad Institute Genomics Platform"/>
            <consortium name="The Broad Institute Genome Sequencing Center for Infectious Disease"/>
            <person name="Wu L."/>
            <person name="Ma J."/>
        </authorList>
    </citation>
    <scope>NUCLEOTIDE SEQUENCE [LARGE SCALE GENOMIC DNA]</scope>
    <source>
        <strain evidence="4">CGMCC 1.13587</strain>
    </source>
</reference>
<sequence length="596" mass="62392">MRSTMRYAALGLAGVMLAACGHKNKDAPLAFVPADTPYVVANLEIMDDSARQALLPQADAQLPSNLAQLDAAADRLAAKDPDGARLLRALRAEFNGKTVETFAQSAGLDLKGHLALYGLGLAPVLRFELSDPRAFEGFISRLETAYGKKLDLADVDKQSYRKYAFASSGTELILAMVGKQAVAALLPADASPALLRQALGLDRPQKNLQDDGRLATLAKAKGYQPWLVGELDLTRALPLALGGKDPLIGAILKARAEAESAKTGEPVANQLQTSPSCVTDAARIAARVPTLSFGYTQLDPKHQNVRFDVALADDIGKAFSGLKVELPGLGGAGTAPFDLSLALPVAQMRTFWSSQADAVVAKPFACPSLIDLNDSFAKLGPAMQKAAIPPFGDMLGLRIALDSLAPGQNAGAPTFSGRIVLGTNNPAGLFAMGQMMVPALARLKLAGDGKPLPLPKDMTSMLGQPGWLAMSDKALALGVGAGEDGKLGDTLKNPVGDAGRMARMHLTGAMYLSWLQLMEQKIDSLAAATAALGKSDEPSINGSVDNDSTTQAAANAARSKAQFAAMKSQAERVDSIDAEMHVVDSGMVITSQTVLK</sequence>
<feature type="region of interest" description="Disordered" evidence="1">
    <location>
        <begin position="536"/>
        <end position="555"/>
    </location>
</feature>
<dbReference type="RefSeq" id="WP_377323242.1">
    <property type="nucleotide sequence ID" value="NZ_JBHSNG010000001.1"/>
</dbReference>